<sequence length="195" mass="21035">MDTHSRTSPGPLARCWNLRPWRAHPLLRRSDRAIAWLVCCGLLLAALMIPVAATVAAHAHQAATVSATEAAARLHPVQATLEQPAAIPNGFDGRPLTPVRWSEHGATHRAEVFVPAGYQRGETIEIWVDGDARPAQPPLGSSAILLDSILLGLLVWASVTSVSGVLVYAVTHRIRAGQLDRWATEWARVAAGRHP</sequence>
<dbReference type="KEGG" id="nfr:ERS450000_00506"/>
<protein>
    <recommendedName>
        <fullName evidence="4">Transmembrane protein</fullName>
    </recommendedName>
</protein>
<evidence type="ECO:0000313" key="3">
    <source>
        <dbReference type="Proteomes" id="UP000057820"/>
    </source>
</evidence>
<dbReference type="PANTHER" id="PTHR42305">
    <property type="entry name" value="MEMBRANE PROTEIN RV1733C-RELATED"/>
    <property type="match status" value="1"/>
</dbReference>
<dbReference type="Proteomes" id="UP000057820">
    <property type="component" value="Chromosome 1"/>
</dbReference>
<dbReference type="AlphaFoldDB" id="A0A0H5NG34"/>
<dbReference type="PANTHER" id="PTHR42305:SF1">
    <property type="entry name" value="MEMBRANE PROTEIN RV1733C-RELATED"/>
    <property type="match status" value="1"/>
</dbReference>
<name>A0A0H5NG34_NOCFR</name>
<evidence type="ECO:0000256" key="1">
    <source>
        <dbReference type="SAM" id="Phobius"/>
    </source>
</evidence>
<accession>A0A0H5NG34</accession>
<evidence type="ECO:0000313" key="2">
    <source>
        <dbReference type="EMBL" id="CRY74147.1"/>
    </source>
</evidence>
<gene>
    <name evidence="2" type="ORF">ERS450000_00506</name>
</gene>
<feature type="transmembrane region" description="Helical" evidence="1">
    <location>
        <begin position="34"/>
        <end position="57"/>
    </location>
</feature>
<keyword evidence="1" id="KW-0812">Transmembrane</keyword>
<dbReference type="InterPro" id="IPR039708">
    <property type="entry name" value="MT1774/Rv1733c-like"/>
</dbReference>
<keyword evidence="1" id="KW-1133">Transmembrane helix</keyword>
<dbReference type="RefSeq" id="WP_060590193.1">
    <property type="nucleotide sequence ID" value="NZ_CAACYE020000001.1"/>
</dbReference>
<organism evidence="2 3">
    <name type="scientific">Nocardia farcinica</name>
    <dbReference type="NCBI Taxonomy" id="37329"/>
    <lineage>
        <taxon>Bacteria</taxon>
        <taxon>Bacillati</taxon>
        <taxon>Actinomycetota</taxon>
        <taxon>Actinomycetes</taxon>
        <taxon>Mycobacteriales</taxon>
        <taxon>Nocardiaceae</taxon>
        <taxon>Nocardia</taxon>
    </lineage>
</organism>
<reference evidence="3" key="1">
    <citation type="submission" date="2015-03" db="EMBL/GenBank/DDBJ databases">
        <authorList>
            <consortium name="Pathogen Informatics"/>
        </authorList>
    </citation>
    <scope>NUCLEOTIDE SEQUENCE [LARGE SCALE GENOMIC DNA]</scope>
    <source>
        <strain evidence="3">NCTC11134</strain>
    </source>
</reference>
<evidence type="ECO:0008006" key="4">
    <source>
        <dbReference type="Google" id="ProtNLM"/>
    </source>
</evidence>
<proteinExistence type="predicted"/>
<keyword evidence="1" id="KW-0472">Membrane</keyword>
<feature type="transmembrane region" description="Helical" evidence="1">
    <location>
        <begin position="149"/>
        <end position="171"/>
    </location>
</feature>
<dbReference type="EMBL" id="LN868938">
    <property type="protein sequence ID" value="CRY74147.1"/>
    <property type="molecule type" value="Genomic_DNA"/>
</dbReference>